<protein>
    <submittedName>
        <fullName evidence="2">Uncharacterized protein</fullName>
    </submittedName>
</protein>
<name>A0A644Y0T0_9ZZZZ</name>
<accession>A0A644Y0T0</accession>
<comment type="caution">
    <text evidence="2">The sequence shown here is derived from an EMBL/GenBank/DDBJ whole genome shotgun (WGS) entry which is preliminary data.</text>
</comment>
<organism evidence="2">
    <name type="scientific">bioreactor metagenome</name>
    <dbReference type="NCBI Taxonomy" id="1076179"/>
    <lineage>
        <taxon>unclassified sequences</taxon>
        <taxon>metagenomes</taxon>
        <taxon>ecological metagenomes</taxon>
    </lineage>
</organism>
<evidence type="ECO:0000313" key="2">
    <source>
        <dbReference type="EMBL" id="MPM21959.1"/>
    </source>
</evidence>
<dbReference type="AlphaFoldDB" id="A0A644Y0T0"/>
<evidence type="ECO:0000256" key="1">
    <source>
        <dbReference type="SAM" id="MobiDB-lite"/>
    </source>
</evidence>
<gene>
    <name evidence="2" type="ORF">SDC9_68409</name>
</gene>
<dbReference type="EMBL" id="VSSQ01003705">
    <property type="protein sequence ID" value="MPM21959.1"/>
    <property type="molecule type" value="Genomic_DNA"/>
</dbReference>
<feature type="compositionally biased region" description="Polar residues" evidence="1">
    <location>
        <begin position="108"/>
        <end position="118"/>
    </location>
</feature>
<feature type="region of interest" description="Disordered" evidence="1">
    <location>
        <begin position="94"/>
        <end position="118"/>
    </location>
</feature>
<feature type="compositionally biased region" description="Basic and acidic residues" evidence="1">
    <location>
        <begin position="96"/>
        <end position="107"/>
    </location>
</feature>
<reference evidence="2" key="1">
    <citation type="submission" date="2019-08" db="EMBL/GenBank/DDBJ databases">
        <authorList>
            <person name="Kucharzyk K."/>
            <person name="Murdoch R.W."/>
            <person name="Higgins S."/>
            <person name="Loffler F."/>
        </authorList>
    </citation>
    <scope>NUCLEOTIDE SEQUENCE</scope>
</reference>
<proteinExistence type="predicted"/>
<sequence>MVDDRSRHDLSFQRHFVRIFDFVQCFDFYVLITERKVCDQIIDRINAQRMQRLNPLRSYMGQLPDWIINIQLLVVFRFHPFASFLLGAGHFSDQPFFEKEKPNRETRSAFSDYSTERR</sequence>